<dbReference type="GO" id="GO:0005096">
    <property type="term" value="F:GTPase activator activity"/>
    <property type="evidence" value="ECO:0007669"/>
    <property type="project" value="UniProtKB-KW"/>
</dbReference>
<dbReference type="AlphaFoldDB" id="U4U390"/>
<feature type="domain" description="Rap-GAP" evidence="3">
    <location>
        <begin position="257"/>
        <end position="487"/>
    </location>
</feature>
<dbReference type="PROSITE" id="PS50085">
    <property type="entry name" value="RAPGAP"/>
    <property type="match status" value="1"/>
</dbReference>
<dbReference type="GO" id="GO:0051056">
    <property type="term" value="P:regulation of small GTPase mediated signal transduction"/>
    <property type="evidence" value="ECO:0007669"/>
    <property type="project" value="InterPro"/>
</dbReference>
<dbReference type="SUPFAM" id="SSF111347">
    <property type="entry name" value="Rap/Ran-GAP"/>
    <property type="match status" value="1"/>
</dbReference>
<accession>U4U390</accession>
<reference evidence="5 6" key="1">
    <citation type="journal article" date="2013" name="Genome Biol.">
        <title>Draft genome of the mountain pine beetle, Dendroctonus ponderosae Hopkins, a major forest pest.</title>
        <authorList>
            <person name="Keeling C.I."/>
            <person name="Yuen M.M."/>
            <person name="Liao N.Y."/>
            <person name="Docking T.R."/>
            <person name="Chan S.K."/>
            <person name="Taylor G.A."/>
            <person name="Palmquist D.L."/>
            <person name="Jackman S.D."/>
            <person name="Nguyen A."/>
            <person name="Li M."/>
            <person name="Henderson H."/>
            <person name="Janes J.K."/>
            <person name="Zhao Y."/>
            <person name="Pandoh P."/>
            <person name="Moore R."/>
            <person name="Sperling F.A."/>
            <person name="Huber D.P."/>
            <person name="Birol I."/>
            <person name="Jones S.J."/>
            <person name="Bohlmann J."/>
        </authorList>
    </citation>
    <scope>NUCLEOTIDE SEQUENCE</scope>
</reference>
<evidence type="ECO:0008006" key="7">
    <source>
        <dbReference type="Google" id="ProtNLM"/>
    </source>
</evidence>
<sequence length="1034" mass="117402">MRLVQRFRKEKQTEESTSRDRSKSVCVSNFRNKSPRDVSALKLIHRRASSAFLFYRNEAANLKLRRYYGSVEQLQQPEVDGHEHCRRFRIENGDSPGEKDERNSISKAVTWKEQQTDFRFRPLGVFFLSLHLDRTELYVHVMFGSPSTPVLENPEYQTRWYFKYFLGKLHQNYIGVDNDKSPFFLSIVMNEDNNSLVPLYRAILFRKCVSETSVLPGRPQNIVANSPKQSANRQADPVQLPQHGQSGEGPKGDFHAGHSKGPAAAGGTGRFGVIYMKQGQNSDDEMLSNEHGSNKFEQFLTLLGDRVRLKGWDKYRGGLDTKGKTCSSRLPGDMTGKYSVYTVYEGHEIMFHVSTLLPYSRDNRQQVERKRHIGNDIVNIVFIDMEEDDQNETAHAQFNPTCIKSQFTHIFAAVSVSSNGHYRLSVFSDEAVPLFGPGLPCPPMFSDPYAFREFLLVKLINGEKATFETPTFARKRQRTLEMLIKDLHSEHVTDARIVRIFVLVLVENLTMLNRRAFSDVLAETPRHSRLKEDSRQIEFVRIGQALKLEAIVRGDAPTSLASTGAAGTVFKRSPWEANCFYPVFPSHPIACGDSWGENRLVVATEDGTFVVEDGTSHRQIFDKSLQVRQLNVVEPHGIILLRAGSAHKDCKIYVFRLSQIEMTTEIFTRIDVKEHRMERTRGAHLYSISRAGGARLRMCVAIGRKLLMFQWKHSAAWTAWCPASDTDTVEGFSFFWELNLSEQPSILTILDNVWSPISPTHGDILVCVGYKNHWDVVNGRSGQAQHLYTVEGTRTHLVAALDLYEDQEIQLMLCYNRNLIPRKKSGKSLHCVVNLPDTCHFQKLNETINCEAMNFDFHWNSAPTDIVCAFPYIIAFTSNTMEIRLVVNGNLIHTMSMPKLQLITSKNDIFFATTAPEFFPNKTDRLYVDIRQQGLQKVSPPSSPNGKQQQLLEIFLANGRFLASPEVKPLRIYRIPIHALSRAPHPDHSRTCSPPVWKSADSKLAVPDQPRVSRSASSSPVPPVRARLQPAAIK</sequence>
<dbReference type="InterPro" id="IPR000331">
    <property type="entry name" value="Rap/Ran_GAP_dom"/>
</dbReference>
<feature type="domain" description="CNH" evidence="4">
    <location>
        <begin position="586"/>
        <end position="910"/>
    </location>
</feature>
<evidence type="ECO:0000256" key="1">
    <source>
        <dbReference type="ARBA" id="ARBA00022468"/>
    </source>
</evidence>
<dbReference type="PANTHER" id="PTHR15711">
    <property type="entry name" value="RAP GTPASE-ACTIVATING PROTEIN"/>
    <property type="match status" value="1"/>
</dbReference>
<feature type="compositionally biased region" description="Low complexity" evidence="2">
    <location>
        <begin position="1010"/>
        <end position="1027"/>
    </location>
</feature>
<dbReference type="Pfam" id="PF00780">
    <property type="entry name" value="CNH"/>
    <property type="match status" value="1"/>
</dbReference>
<feature type="region of interest" description="Disordered" evidence="2">
    <location>
        <begin position="982"/>
        <end position="1034"/>
    </location>
</feature>
<dbReference type="InterPro" id="IPR035974">
    <property type="entry name" value="Rap/Ran-GAP_sf"/>
</dbReference>
<keyword evidence="1" id="KW-0343">GTPase activation</keyword>
<dbReference type="InterPro" id="IPR050989">
    <property type="entry name" value="Rap1_Ran_GAP"/>
</dbReference>
<protein>
    <recommendedName>
        <fullName evidence="7">Rap-GAP domain-containing protein</fullName>
    </recommendedName>
</protein>
<evidence type="ECO:0000313" key="5">
    <source>
        <dbReference type="EMBL" id="ERL87527.1"/>
    </source>
</evidence>
<dbReference type="Proteomes" id="UP000030742">
    <property type="component" value="Unassembled WGS sequence"/>
</dbReference>
<dbReference type="OrthoDB" id="2499658at2759"/>
<dbReference type="Gene3D" id="3.40.50.11210">
    <property type="entry name" value="Rap/Ran-GAP"/>
    <property type="match status" value="1"/>
</dbReference>
<dbReference type="STRING" id="77166.U4U390"/>
<dbReference type="Pfam" id="PF02145">
    <property type="entry name" value="Rap_GAP"/>
    <property type="match status" value="1"/>
</dbReference>
<dbReference type="PANTHER" id="PTHR15711:SF62">
    <property type="entry name" value="GTPASE-ACTIVATING RAP_RAN-GAP DOMAIN-LIKE PROTEIN 3"/>
    <property type="match status" value="1"/>
</dbReference>
<evidence type="ECO:0000313" key="6">
    <source>
        <dbReference type="Proteomes" id="UP000030742"/>
    </source>
</evidence>
<evidence type="ECO:0000259" key="4">
    <source>
        <dbReference type="PROSITE" id="PS50219"/>
    </source>
</evidence>
<organism evidence="5 6">
    <name type="scientific">Dendroctonus ponderosae</name>
    <name type="common">Mountain pine beetle</name>
    <dbReference type="NCBI Taxonomy" id="77166"/>
    <lineage>
        <taxon>Eukaryota</taxon>
        <taxon>Metazoa</taxon>
        <taxon>Ecdysozoa</taxon>
        <taxon>Arthropoda</taxon>
        <taxon>Hexapoda</taxon>
        <taxon>Insecta</taxon>
        <taxon>Pterygota</taxon>
        <taxon>Neoptera</taxon>
        <taxon>Endopterygota</taxon>
        <taxon>Coleoptera</taxon>
        <taxon>Polyphaga</taxon>
        <taxon>Cucujiformia</taxon>
        <taxon>Curculionidae</taxon>
        <taxon>Scolytinae</taxon>
        <taxon>Dendroctonus</taxon>
    </lineage>
</organism>
<feature type="compositionally biased region" description="Basic and acidic residues" evidence="2">
    <location>
        <begin position="10"/>
        <end position="23"/>
    </location>
</feature>
<gene>
    <name evidence="5" type="ORF">D910_04918</name>
</gene>
<evidence type="ECO:0000256" key="2">
    <source>
        <dbReference type="SAM" id="MobiDB-lite"/>
    </source>
</evidence>
<evidence type="ECO:0000259" key="3">
    <source>
        <dbReference type="PROSITE" id="PS50085"/>
    </source>
</evidence>
<dbReference type="InterPro" id="IPR001180">
    <property type="entry name" value="CNH_dom"/>
</dbReference>
<feature type="region of interest" description="Disordered" evidence="2">
    <location>
        <begin position="218"/>
        <end position="265"/>
    </location>
</feature>
<dbReference type="EMBL" id="KB631964">
    <property type="protein sequence ID" value="ERL87527.1"/>
    <property type="molecule type" value="Genomic_DNA"/>
</dbReference>
<feature type="compositionally biased region" description="Polar residues" evidence="2">
    <location>
        <begin position="222"/>
        <end position="233"/>
    </location>
</feature>
<feature type="region of interest" description="Disordered" evidence="2">
    <location>
        <begin position="1"/>
        <end position="23"/>
    </location>
</feature>
<dbReference type="PROSITE" id="PS50219">
    <property type="entry name" value="CNH"/>
    <property type="match status" value="1"/>
</dbReference>
<name>U4U390_DENPD</name>
<proteinExistence type="predicted"/>